<dbReference type="AlphaFoldDB" id="A0A9W9DBZ4"/>
<dbReference type="PROSITE" id="PS51675">
    <property type="entry name" value="SAM_MT_TRM10"/>
    <property type="match status" value="1"/>
</dbReference>
<sequence>MMSGRTSSKRLETPAFAQLRQCEELNTNMTDDERPNKMRKLGHLMEEEDPAASVGVTPAYTTPIDSPAPLTAQDVETIDSDAGPSKLRNRHLDLEDAAASVGVTPSYTSPVDSPAPTEDSEAYDARPAKMRKLAHLQEEDAASVGVTPSYTTPVDSPGPVTTTNSESAIAADEASGSTIPESEPKISKNQLKKQRRHERWESGREDRKLKRKEKMKEKKERRREEWAAAHQPDENGNIPNLPSTRPSRNTAGVGIQVPITVVFDCSWEDLMFDAELKSLGLQITRGYSDNRKAKYRTHLAVSNWGGKMKERFEGILGNQHTSWKGFKFFEEDFVEVSNKSREWMIAPRGGVVAGALKPEFSAGDEAGEGEQKPETEHERTEEEGEIIYLSSESDNILTELKPNSTYIIGGLVDKNRHKGVCHKRAEERGIKTAKLPIGEFLEMRSRQVLVTNHVLEIMLKWLEFGDWGKAFMAVLPERKGAKLRGETSQEGTPATEGNETEEQGDQEMGDAIQETTAEETAVAEGVAQ</sequence>
<organism evidence="11 12">
    <name type="scientific">Didymella pomorum</name>
    <dbReference type="NCBI Taxonomy" id="749634"/>
    <lineage>
        <taxon>Eukaryota</taxon>
        <taxon>Fungi</taxon>
        <taxon>Dikarya</taxon>
        <taxon>Ascomycota</taxon>
        <taxon>Pezizomycotina</taxon>
        <taxon>Dothideomycetes</taxon>
        <taxon>Pleosporomycetidae</taxon>
        <taxon>Pleosporales</taxon>
        <taxon>Pleosporineae</taxon>
        <taxon>Didymellaceae</taxon>
        <taxon>Didymella</taxon>
    </lineage>
</organism>
<evidence type="ECO:0000256" key="2">
    <source>
        <dbReference type="ARBA" id="ARBA00020451"/>
    </source>
</evidence>
<dbReference type="GO" id="GO:0052905">
    <property type="term" value="F:tRNA (guanosine(9)-N1)-methyltransferase activity"/>
    <property type="evidence" value="ECO:0007669"/>
    <property type="project" value="UniProtKB-EC"/>
</dbReference>
<feature type="region of interest" description="Disordered" evidence="9">
    <location>
        <begin position="361"/>
        <end position="382"/>
    </location>
</feature>
<reference evidence="11" key="1">
    <citation type="submission" date="2022-10" db="EMBL/GenBank/DDBJ databases">
        <title>Tapping the CABI collections for fungal endophytes: first genome assemblies for Collariella, Neodidymelliopsis, Ascochyta clinopodiicola, Didymella pomorum, Didymosphaeria variabile, Neocosmospora piperis and Neocucurbitaria cava.</title>
        <authorList>
            <person name="Hill R."/>
        </authorList>
    </citation>
    <scope>NUCLEOTIDE SEQUENCE</scope>
    <source>
        <strain evidence="11">IMI 355091</strain>
    </source>
</reference>
<evidence type="ECO:0000256" key="5">
    <source>
        <dbReference type="ARBA" id="ARBA00022691"/>
    </source>
</evidence>
<evidence type="ECO:0000313" key="11">
    <source>
        <dbReference type="EMBL" id="KAJ4412752.1"/>
    </source>
</evidence>
<dbReference type="OrthoDB" id="278300at2759"/>
<evidence type="ECO:0000256" key="8">
    <source>
        <dbReference type="ARBA" id="ARBA00048434"/>
    </source>
</evidence>
<dbReference type="GO" id="GO:0002939">
    <property type="term" value="P:tRNA N1-guanine methylation"/>
    <property type="evidence" value="ECO:0007669"/>
    <property type="project" value="TreeGrafter"/>
</dbReference>
<feature type="compositionally biased region" description="Polar residues" evidence="9">
    <location>
        <begin position="488"/>
        <end position="497"/>
    </location>
</feature>
<feature type="compositionally biased region" description="Basic and acidic residues" evidence="9">
    <location>
        <begin position="369"/>
        <end position="380"/>
    </location>
</feature>
<protein>
    <recommendedName>
        <fullName evidence="2">tRNA (guanine(9)-N1)-methyltransferase</fullName>
        <ecNumber evidence="1">2.1.1.221</ecNumber>
    </recommendedName>
    <alternativeName>
        <fullName evidence="7">tRNA methyltransferase 10</fullName>
    </alternativeName>
    <alternativeName>
        <fullName evidence="6">tRNA(m1G9)-methyltransferase</fullName>
    </alternativeName>
</protein>
<dbReference type="GO" id="GO:0000049">
    <property type="term" value="F:tRNA binding"/>
    <property type="evidence" value="ECO:0007669"/>
    <property type="project" value="TreeGrafter"/>
</dbReference>
<keyword evidence="3 11" id="KW-0489">Methyltransferase</keyword>
<evidence type="ECO:0000256" key="4">
    <source>
        <dbReference type="ARBA" id="ARBA00022679"/>
    </source>
</evidence>
<evidence type="ECO:0000313" key="12">
    <source>
        <dbReference type="Proteomes" id="UP001140510"/>
    </source>
</evidence>
<accession>A0A9W9DBZ4</accession>
<evidence type="ECO:0000256" key="7">
    <source>
        <dbReference type="ARBA" id="ARBA00032166"/>
    </source>
</evidence>
<dbReference type="CDD" id="cd18089">
    <property type="entry name" value="SPOUT_Trm10-like"/>
    <property type="match status" value="1"/>
</dbReference>
<feature type="compositionally biased region" description="Polar residues" evidence="9">
    <location>
        <begin position="146"/>
        <end position="167"/>
    </location>
</feature>
<keyword evidence="4 11" id="KW-0808">Transferase</keyword>
<feature type="region of interest" description="Disordered" evidence="9">
    <location>
        <begin position="482"/>
        <end position="528"/>
    </location>
</feature>
<evidence type="ECO:0000259" key="10">
    <source>
        <dbReference type="PROSITE" id="PS51675"/>
    </source>
</evidence>
<dbReference type="Gene3D" id="3.40.1280.30">
    <property type="match status" value="1"/>
</dbReference>
<name>A0A9W9DBZ4_9PLEO</name>
<comment type="catalytic activity">
    <reaction evidence="8">
        <text>guanosine(9) in tRNA + S-adenosyl-L-methionine = N(1)-methylguanosine(9) in tRNA + S-adenosyl-L-homocysteine + H(+)</text>
        <dbReference type="Rhea" id="RHEA:43156"/>
        <dbReference type="Rhea" id="RHEA-COMP:10367"/>
        <dbReference type="Rhea" id="RHEA-COMP:10368"/>
        <dbReference type="ChEBI" id="CHEBI:15378"/>
        <dbReference type="ChEBI" id="CHEBI:57856"/>
        <dbReference type="ChEBI" id="CHEBI:59789"/>
        <dbReference type="ChEBI" id="CHEBI:73542"/>
        <dbReference type="ChEBI" id="CHEBI:74269"/>
        <dbReference type="EC" id="2.1.1.221"/>
    </reaction>
</comment>
<feature type="region of interest" description="Disordered" evidence="9">
    <location>
        <begin position="56"/>
        <end position="246"/>
    </location>
</feature>
<evidence type="ECO:0000256" key="9">
    <source>
        <dbReference type="SAM" id="MobiDB-lite"/>
    </source>
</evidence>
<comment type="caution">
    <text evidence="11">The sequence shown here is derived from an EMBL/GenBank/DDBJ whole genome shotgun (WGS) entry which is preliminary data.</text>
</comment>
<evidence type="ECO:0000256" key="1">
    <source>
        <dbReference type="ARBA" id="ARBA00012797"/>
    </source>
</evidence>
<dbReference type="PANTHER" id="PTHR13563:SF13">
    <property type="entry name" value="TRNA METHYLTRANSFERASE 10 HOMOLOG A"/>
    <property type="match status" value="1"/>
</dbReference>
<dbReference type="InterPro" id="IPR007356">
    <property type="entry name" value="tRNA_m1G_MeTrfase_euk"/>
</dbReference>
<dbReference type="InterPro" id="IPR028564">
    <property type="entry name" value="MT_TRM10-typ"/>
</dbReference>
<feature type="domain" description="SAM-dependent MTase TRM10-type" evidence="10">
    <location>
        <begin position="245"/>
        <end position="482"/>
    </location>
</feature>
<dbReference type="GO" id="GO:0005634">
    <property type="term" value="C:nucleus"/>
    <property type="evidence" value="ECO:0007669"/>
    <property type="project" value="TreeGrafter"/>
</dbReference>
<evidence type="ECO:0000256" key="3">
    <source>
        <dbReference type="ARBA" id="ARBA00022603"/>
    </source>
</evidence>
<dbReference type="EMBL" id="JAPEVA010000002">
    <property type="protein sequence ID" value="KAJ4412752.1"/>
    <property type="molecule type" value="Genomic_DNA"/>
</dbReference>
<evidence type="ECO:0000256" key="6">
    <source>
        <dbReference type="ARBA" id="ARBA00031792"/>
    </source>
</evidence>
<feature type="compositionally biased region" description="Polar residues" evidence="9">
    <location>
        <begin position="237"/>
        <end position="246"/>
    </location>
</feature>
<keyword evidence="5" id="KW-0949">S-adenosyl-L-methionine</keyword>
<feature type="compositionally biased region" description="Basic and acidic residues" evidence="9">
    <location>
        <begin position="198"/>
        <end position="233"/>
    </location>
</feature>
<gene>
    <name evidence="11" type="primary">TRM10</name>
    <name evidence="11" type="ORF">N0V91_000514</name>
</gene>
<feature type="compositionally biased region" description="Low complexity" evidence="9">
    <location>
        <begin position="514"/>
        <end position="528"/>
    </location>
</feature>
<dbReference type="EC" id="2.1.1.221" evidence="1"/>
<keyword evidence="12" id="KW-1185">Reference proteome</keyword>
<dbReference type="Proteomes" id="UP001140510">
    <property type="component" value="Unassembled WGS sequence"/>
</dbReference>
<dbReference type="PANTHER" id="PTHR13563">
    <property type="entry name" value="TRNA (GUANINE-9-) METHYLTRANSFERASE"/>
    <property type="match status" value="1"/>
</dbReference>
<dbReference type="InterPro" id="IPR038459">
    <property type="entry name" value="MT_TRM10-typ_sf"/>
</dbReference>
<feature type="compositionally biased region" description="Acidic residues" evidence="9">
    <location>
        <begin position="498"/>
        <end position="508"/>
    </location>
</feature>
<proteinExistence type="predicted"/>